<dbReference type="AlphaFoldDB" id="A0A9R1VLY4"/>
<dbReference type="EMBL" id="NBSK02000005">
    <property type="protein sequence ID" value="KAJ0207053.1"/>
    <property type="molecule type" value="Genomic_DNA"/>
</dbReference>
<comment type="caution">
    <text evidence="2">The sequence shown here is derived from an EMBL/GenBank/DDBJ whole genome shotgun (WGS) entry which is preliminary data.</text>
</comment>
<feature type="domain" description="Transposase-associated" evidence="1">
    <location>
        <begin position="8"/>
        <end position="78"/>
    </location>
</feature>
<keyword evidence="3" id="KW-1185">Reference proteome</keyword>
<protein>
    <recommendedName>
        <fullName evidence="1">Transposase-associated domain-containing protein</fullName>
    </recommendedName>
</protein>
<evidence type="ECO:0000313" key="2">
    <source>
        <dbReference type="EMBL" id="KAJ0207053.1"/>
    </source>
</evidence>
<dbReference type="Pfam" id="PF13963">
    <property type="entry name" value="Transpos_assoc"/>
    <property type="match status" value="1"/>
</dbReference>
<dbReference type="Proteomes" id="UP000235145">
    <property type="component" value="Unassembled WGS sequence"/>
</dbReference>
<proteinExistence type="predicted"/>
<name>A0A9R1VLY4_LACSA</name>
<organism evidence="2 3">
    <name type="scientific">Lactuca sativa</name>
    <name type="common">Garden lettuce</name>
    <dbReference type="NCBI Taxonomy" id="4236"/>
    <lineage>
        <taxon>Eukaryota</taxon>
        <taxon>Viridiplantae</taxon>
        <taxon>Streptophyta</taxon>
        <taxon>Embryophyta</taxon>
        <taxon>Tracheophyta</taxon>
        <taxon>Spermatophyta</taxon>
        <taxon>Magnoliopsida</taxon>
        <taxon>eudicotyledons</taxon>
        <taxon>Gunneridae</taxon>
        <taxon>Pentapetalae</taxon>
        <taxon>asterids</taxon>
        <taxon>campanulids</taxon>
        <taxon>Asterales</taxon>
        <taxon>Asteraceae</taxon>
        <taxon>Cichorioideae</taxon>
        <taxon>Cichorieae</taxon>
        <taxon>Lactucinae</taxon>
        <taxon>Lactuca</taxon>
    </lineage>
</organism>
<accession>A0A9R1VLY4</accession>
<evidence type="ECO:0000259" key="1">
    <source>
        <dbReference type="Pfam" id="PF13963"/>
    </source>
</evidence>
<evidence type="ECO:0000313" key="3">
    <source>
        <dbReference type="Proteomes" id="UP000235145"/>
    </source>
</evidence>
<dbReference type="InterPro" id="IPR029480">
    <property type="entry name" value="Transpos_assoc"/>
</dbReference>
<gene>
    <name evidence="2" type="ORF">LSAT_V11C500252530</name>
</gene>
<reference evidence="2 3" key="1">
    <citation type="journal article" date="2017" name="Nat. Commun.">
        <title>Genome assembly with in vitro proximity ligation data and whole-genome triplication in lettuce.</title>
        <authorList>
            <person name="Reyes-Chin-Wo S."/>
            <person name="Wang Z."/>
            <person name="Yang X."/>
            <person name="Kozik A."/>
            <person name="Arikit S."/>
            <person name="Song C."/>
            <person name="Xia L."/>
            <person name="Froenicke L."/>
            <person name="Lavelle D.O."/>
            <person name="Truco M.J."/>
            <person name="Xia R."/>
            <person name="Zhu S."/>
            <person name="Xu C."/>
            <person name="Xu H."/>
            <person name="Xu X."/>
            <person name="Cox K."/>
            <person name="Korf I."/>
            <person name="Meyers B.C."/>
            <person name="Michelmore R.W."/>
        </authorList>
    </citation>
    <scope>NUCLEOTIDE SEQUENCE [LARGE SCALE GENOMIC DNA]</scope>
    <source>
        <strain evidence="3">cv. Salinas</strain>
        <tissue evidence="2">Seedlings</tissue>
    </source>
</reference>
<sequence length="151" mass="17470">MTIDKSCITLQNRRCPEFIKGLNSFIEIAKNHVDDEGKTCCPCIDCVNMFRHIVTTVYAHIHDRGFEDSYLIWIHHGEEYPPSHLDNLWASKYRSTRVVAEENPHEEMFNVIDDVMAEEDPHIENISQEATALDPEFDALFEEANTELYPG</sequence>